<organism evidence="1 2">
    <name type="scientific">Fusarium falciforme</name>
    <dbReference type="NCBI Taxonomy" id="195108"/>
    <lineage>
        <taxon>Eukaryota</taxon>
        <taxon>Fungi</taxon>
        <taxon>Dikarya</taxon>
        <taxon>Ascomycota</taxon>
        <taxon>Pezizomycotina</taxon>
        <taxon>Sordariomycetes</taxon>
        <taxon>Hypocreomycetidae</taxon>
        <taxon>Hypocreales</taxon>
        <taxon>Nectriaceae</taxon>
        <taxon>Fusarium</taxon>
        <taxon>Fusarium solani species complex</taxon>
    </lineage>
</organism>
<sequence length="91" mass="9597">MAQSSGTAAPAIQSPISGPLASLMSTAAMPMPGGSLQREMLDILDGHTSLYEFCLLLPQLAEALRKNPTLQLHNFSINRTADAIDQDEGTG</sequence>
<dbReference type="AlphaFoldDB" id="A0A9W8REB3"/>
<protein>
    <submittedName>
        <fullName evidence="1">Uncharacterized protein</fullName>
    </submittedName>
</protein>
<evidence type="ECO:0000313" key="1">
    <source>
        <dbReference type="EMBL" id="KAJ4193615.1"/>
    </source>
</evidence>
<accession>A0A9W8REB3</accession>
<comment type="caution">
    <text evidence="1">The sequence shown here is derived from an EMBL/GenBank/DDBJ whole genome shotgun (WGS) entry which is preliminary data.</text>
</comment>
<proteinExistence type="predicted"/>
<evidence type="ECO:0000313" key="2">
    <source>
        <dbReference type="Proteomes" id="UP001152087"/>
    </source>
</evidence>
<reference evidence="1" key="1">
    <citation type="submission" date="2022-09" db="EMBL/GenBank/DDBJ databases">
        <title>Fusarium specimens isolated from Avocado Roots.</title>
        <authorList>
            <person name="Stajich J."/>
            <person name="Roper C."/>
            <person name="Heimlech-Rivalta G."/>
        </authorList>
    </citation>
    <scope>NUCLEOTIDE SEQUENCE</scope>
    <source>
        <strain evidence="1">A02</strain>
    </source>
</reference>
<dbReference type="Proteomes" id="UP001152087">
    <property type="component" value="Unassembled WGS sequence"/>
</dbReference>
<gene>
    <name evidence="1" type="ORF">NW755_003609</name>
</gene>
<keyword evidence="2" id="KW-1185">Reference proteome</keyword>
<name>A0A9W8REB3_9HYPO</name>
<dbReference type="EMBL" id="JAOQAV010000006">
    <property type="protein sequence ID" value="KAJ4193615.1"/>
    <property type="molecule type" value="Genomic_DNA"/>
</dbReference>